<gene>
    <name evidence="5" type="ORF">NDU88_001846</name>
</gene>
<dbReference type="EMBL" id="JANPWB010000006">
    <property type="protein sequence ID" value="KAJ1176572.1"/>
    <property type="molecule type" value="Genomic_DNA"/>
</dbReference>
<dbReference type="PANTHER" id="PTHR14002">
    <property type="entry name" value="ENDOGLIN/TGF-BETA RECEPTOR TYPE III"/>
    <property type="match status" value="1"/>
</dbReference>
<evidence type="ECO:0000313" key="5">
    <source>
        <dbReference type="EMBL" id="KAJ1176572.1"/>
    </source>
</evidence>
<feature type="domain" description="ZP" evidence="4">
    <location>
        <begin position="129"/>
        <end position="362"/>
    </location>
</feature>
<keyword evidence="6" id="KW-1185">Reference proteome</keyword>
<dbReference type="Pfam" id="PF00100">
    <property type="entry name" value="Zona_pellucida"/>
    <property type="match status" value="1"/>
</dbReference>
<evidence type="ECO:0000256" key="2">
    <source>
        <dbReference type="ARBA" id="ARBA00023157"/>
    </source>
</evidence>
<dbReference type="InterPro" id="IPR001507">
    <property type="entry name" value="ZP_dom"/>
</dbReference>
<name>A0AAV7TIY0_PLEWA</name>
<organism evidence="5 6">
    <name type="scientific">Pleurodeles waltl</name>
    <name type="common">Iberian ribbed newt</name>
    <dbReference type="NCBI Taxonomy" id="8319"/>
    <lineage>
        <taxon>Eukaryota</taxon>
        <taxon>Metazoa</taxon>
        <taxon>Chordata</taxon>
        <taxon>Craniata</taxon>
        <taxon>Vertebrata</taxon>
        <taxon>Euteleostomi</taxon>
        <taxon>Amphibia</taxon>
        <taxon>Batrachia</taxon>
        <taxon>Caudata</taxon>
        <taxon>Salamandroidea</taxon>
        <taxon>Salamandridae</taxon>
        <taxon>Pleurodelinae</taxon>
        <taxon>Pleurodeles</taxon>
    </lineage>
</organism>
<reference evidence="5" key="1">
    <citation type="journal article" date="2022" name="bioRxiv">
        <title>Sequencing and chromosome-scale assembly of the giantPleurodeles waltlgenome.</title>
        <authorList>
            <person name="Brown T."/>
            <person name="Elewa A."/>
            <person name="Iarovenko S."/>
            <person name="Subramanian E."/>
            <person name="Araus A.J."/>
            <person name="Petzold A."/>
            <person name="Susuki M."/>
            <person name="Suzuki K.-i.T."/>
            <person name="Hayashi T."/>
            <person name="Toyoda A."/>
            <person name="Oliveira C."/>
            <person name="Osipova E."/>
            <person name="Leigh N.D."/>
            <person name="Simon A."/>
            <person name="Yun M.H."/>
        </authorList>
    </citation>
    <scope>NUCLEOTIDE SEQUENCE</scope>
    <source>
        <strain evidence="5">20211129_DDA</strain>
        <tissue evidence="5">Liver</tissue>
    </source>
</reference>
<feature type="signal peptide" evidence="3">
    <location>
        <begin position="1"/>
        <end position="18"/>
    </location>
</feature>
<dbReference type="Gene3D" id="2.60.40.3210">
    <property type="entry name" value="Zona pellucida, ZP-N domain"/>
    <property type="match status" value="1"/>
</dbReference>
<dbReference type="SMART" id="SM00241">
    <property type="entry name" value="ZP"/>
    <property type="match status" value="1"/>
</dbReference>
<evidence type="ECO:0000256" key="3">
    <source>
        <dbReference type="SAM" id="SignalP"/>
    </source>
</evidence>
<keyword evidence="2" id="KW-1015">Disulfide bond</keyword>
<sequence length="393" mass="42564">MNPLLGILLAALLGGAGAAACFGGNALYPWCGDALCAGSCTLNDGCRCSNSSTVCVPNETAPCVLNSSACCPAGLFWDPAQDCCSVEPACSPECLDDETCTDLNGTTQCTCNWTRYHLLDRYDLQPVVQCRGVWMNISISRCLLESLGYDSSSMTLRNDTSGCTTLNQGVLDHKSVITVPVLLQERWCGNEISVNASRMRYSNVLHVRPRSSGIVKVNPLYLSFSCSITRAVSTHLQMILSSNGRASRDVSLPSALPLNTAPVYVGISVPSSDMNRIALRTEQCFSNPFGDPSIVNSLQLITDGHAADQGVKTTVIENGNSSLVRFELGLYRFVDQNQVFIFCNSRLCDTATENCNILQLSTDAVCRSSLWHGARRCSRTLDSIVRCRGHRVK</sequence>
<protein>
    <recommendedName>
        <fullName evidence="4">ZP domain-containing protein</fullName>
    </recommendedName>
</protein>
<dbReference type="InterPro" id="IPR055355">
    <property type="entry name" value="ZP-C"/>
</dbReference>
<feature type="chain" id="PRO_5043686872" description="ZP domain-containing protein" evidence="3">
    <location>
        <begin position="19"/>
        <end position="393"/>
    </location>
</feature>
<dbReference type="AlphaFoldDB" id="A0AAV7TIY0"/>
<evidence type="ECO:0000259" key="4">
    <source>
        <dbReference type="PROSITE" id="PS51034"/>
    </source>
</evidence>
<dbReference type="InterPro" id="IPR042235">
    <property type="entry name" value="ZP-C_dom"/>
</dbReference>
<accession>A0AAV7TIY0</accession>
<evidence type="ECO:0000256" key="1">
    <source>
        <dbReference type="ARBA" id="ARBA00022729"/>
    </source>
</evidence>
<dbReference type="Gene3D" id="2.60.40.4100">
    <property type="entry name" value="Zona pellucida, ZP-C domain"/>
    <property type="match status" value="1"/>
</dbReference>
<keyword evidence="1 3" id="KW-0732">Signal</keyword>
<dbReference type="PROSITE" id="PS51034">
    <property type="entry name" value="ZP_2"/>
    <property type="match status" value="1"/>
</dbReference>
<comment type="caution">
    <text evidence="5">The sequence shown here is derived from an EMBL/GenBank/DDBJ whole genome shotgun (WGS) entry which is preliminary data.</text>
</comment>
<evidence type="ECO:0000313" key="6">
    <source>
        <dbReference type="Proteomes" id="UP001066276"/>
    </source>
</evidence>
<proteinExistence type="predicted"/>
<dbReference type="PANTHER" id="PTHR14002:SF61">
    <property type="entry name" value="UROMODULIN"/>
    <property type="match status" value="1"/>
</dbReference>
<dbReference type="Proteomes" id="UP001066276">
    <property type="component" value="Chromosome 3_2"/>
</dbReference>